<dbReference type="Pfam" id="PF09449">
    <property type="entry name" value="DUF2020"/>
    <property type="match status" value="1"/>
</dbReference>
<keyword evidence="5" id="KW-1185">Reference proteome</keyword>
<evidence type="ECO:0000313" key="4">
    <source>
        <dbReference type="EMBL" id="KAA2263746.1"/>
    </source>
</evidence>
<dbReference type="Gene3D" id="3.40.1000.10">
    <property type="entry name" value="Mog1/PsbP, alpha/beta/alpha sandwich"/>
    <property type="match status" value="1"/>
</dbReference>
<dbReference type="InterPro" id="IPR016123">
    <property type="entry name" value="Mog1/PsbP_a/b/a-sand"/>
</dbReference>
<evidence type="ECO:0000313" key="5">
    <source>
        <dbReference type="Proteomes" id="UP000323454"/>
    </source>
</evidence>
<proteinExistence type="predicted"/>
<protein>
    <submittedName>
        <fullName evidence="4">DUF2020 domain-containing protein</fullName>
    </submittedName>
</protein>
<reference evidence="4 5" key="1">
    <citation type="submission" date="2019-09" db="EMBL/GenBank/DDBJ databases">
        <title>Goodfellowia gen. nov., a new genus of the Pseudonocardineae related to Actinoalloteichus, containing Goodfellowia coeruleoviolacea gen. nov., comb. nov. gen. nov., comb. nov.</title>
        <authorList>
            <person name="Labeda D."/>
        </authorList>
    </citation>
    <scope>NUCLEOTIDE SEQUENCE [LARGE SCALE GENOMIC DNA]</scope>
    <source>
        <strain evidence="4 5">AN110305</strain>
    </source>
</reference>
<feature type="compositionally biased region" description="Low complexity" evidence="1">
    <location>
        <begin position="36"/>
        <end position="49"/>
    </location>
</feature>
<feature type="domain" description="DUF2020" evidence="3">
    <location>
        <begin position="52"/>
        <end position="186"/>
    </location>
</feature>
<feature type="signal peptide" evidence="2">
    <location>
        <begin position="1"/>
        <end position="26"/>
    </location>
</feature>
<evidence type="ECO:0000256" key="1">
    <source>
        <dbReference type="SAM" id="MobiDB-lite"/>
    </source>
</evidence>
<reference evidence="4 5" key="2">
    <citation type="submission" date="2019-09" db="EMBL/GenBank/DDBJ databases">
        <authorList>
            <person name="Jin C."/>
        </authorList>
    </citation>
    <scope>NUCLEOTIDE SEQUENCE [LARGE SCALE GENOMIC DNA]</scope>
    <source>
        <strain evidence="4 5">AN110305</strain>
    </source>
</reference>
<dbReference type="EMBL" id="VUOB01000015">
    <property type="protein sequence ID" value="KAA2263746.1"/>
    <property type="molecule type" value="Genomic_DNA"/>
</dbReference>
<feature type="compositionally biased region" description="Polar residues" evidence="1">
    <location>
        <begin position="25"/>
        <end position="35"/>
    </location>
</feature>
<sequence>MRRALSRALPSLVLLAAVAACGSTPAAQSPQTSNQPATSRSAPSSAAAPTGPPPAPQPTSDAPCTYLDNRFVADANGQLVNHVRTSEDKPYPTCFFYGNPKDIQLTVRVYVGDPKIATAIVDQAAPRASSDPADDIAGWTGGKMPTADGAVYAVAKGGTAVVVNSDQKQTVKPRRVVETVIKNLKL</sequence>
<accession>A0A5B2XKC4</accession>
<dbReference type="AlphaFoldDB" id="A0A5B2XKC4"/>
<dbReference type="Proteomes" id="UP000323454">
    <property type="component" value="Unassembled WGS sequence"/>
</dbReference>
<feature type="chain" id="PRO_5022694240" evidence="2">
    <location>
        <begin position="27"/>
        <end position="186"/>
    </location>
</feature>
<evidence type="ECO:0000256" key="2">
    <source>
        <dbReference type="SAM" id="SignalP"/>
    </source>
</evidence>
<dbReference type="PROSITE" id="PS51257">
    <property type="entry name" value="PROKAR_LIPOPROTEIN"/>
    <property type="match status" value="1"/>
</dbReference>
<organism evidence="4 5">
    <name type="scientific">Solihabitans fulvus</name>
    <dbReference type="NCBI Taxonomy" id="1892852"/>
    <lineage>
        <taxon>Bacteria</taxon>
        <taxon>Bacillati</taxon>
        <taxon>Actinomycetota</taxon>
        <taxon>Actinomycetes</taxon>
        <taxon>Pseudonocardiales</taxon>
        <taxon>Pseudonocardiaceae</taxon>
        <taxon>Solihabitans</taxon>
    </lineage>
</organism>
<gene>
    <name evidence="4" type="ORF">F0L68_09700</name>
</gene>
<comment type="caution">
    <text evidence="4">The sequence shown here is derived from an EMBL/GenBank/DDBJ whole genome shotgun (WGS) entry which is preliminary data.</text>
</comment>
<dbReference type="RefSeq" id="WP_149849158.1">
    <property type="nucleotide sequence ID" value="NZ_VUOB01000015.1"/>
</dbReference>
<dbReference type="SUPFAM" id="SSF55724">
    <property type="entry name" value="Mog1p/PsbP-like"/>
    <property type="match status" value="1"/>
</dbReference>
<feature type="region of interest" description="Disordered" evidence="1">
    <location>
        <begin position="24"/>
        <end position="65"/>
    </location>
</feature>
<evidence type="ECO:0000259" key="3">
    <source>
        <dbReference type="Pfam" id="PF09449"/>
    </source>
</evidence>
<name>A0A5B2XKC4_9PSEU</name>
<dbReference type="InterPro" id="IPR018567">
    <property type="entry name" value="DUF2020"/>
</dbReference>
<keyword evidence="2" id="KW-0732">Signal</keyword>
<dbReference type="OrthoDB" id="4774058at2"/>